<evidence type="ECO:0000256" key="12">
    <source>
        <dbReference type="RuleBase" id="RU368094"/>
    </source>
</evidence>
<name>A0A8T0J7R0_CERPU</name>
<dbReference type="InterPro" id="IPR004277">
    <property type="entry name" value="PSS"/>
</dbReference>
<dbReference type="GO" id="GO:0003882">
    <property type="term" value="F:CDP-diacylglycerol-serine O-phosphatidyltransferase activity"/>
    <property type="evidence" value="ECO:0007669"/>
    <property type="project" value="UniProtKB-UniRule"/>
</dbReference>
<feature type="transmembrane region" description="Helical" evidence="12">
    <location>
        <begin position="449"/>
        <end position="473"/>
    </location>
</feature>
<keyword evidence="3 12" id="KW-0444">Lipid biosynthesis</keyword>
<dbReference type="PANTHER" id="PTHR15362:SF7">
    <property type="entry name" value="PHOSPHATIDYLSERINE SYNTHASE 2"/>
    <property type="match status" value="1"/>
</dbReference>
<comment type="pathway">
    <text evidence="2">Lipid metabolism.</text>
</comment>
<proteinExistence type="inferred from homology"/>
<comment type="pathway">
    <text evidence="12">Phospholipid metabolism; phosphatidylethanolamine biosynthesis; phosphatidylethanolamine from CDP-diacylglycerol: step 1/2.</text>
</comment>
<dbReference type="EC" id="2.7.8.8" evidence="12"/>
<feature type="transmembrane region" description="Helical" evidence="12">
    <location>
        <begin position="354"/>
        <end position="378"/>
    </location>
</feature>
<keyword evidence="5 12" id="KW-0812">Transmembrane</keyword>
<comment type="subcellular location">
    <subcellularLocation>
        <location evidence="1 12">Endoplasmic reticulum membrane</location>
        <topology evidence="1 12">Multi-pass membrane protein</topology>
    </subcellularLocation>
</comment>
<reference evidence="13" key="1">
    <citation type="submission" date="2020-06" db="EMBL/GenBank/DDBJ databases">
        <title>WGS assembly of Ceratodon purpureus strain R40.</title>
        <authorList>
            <person name="Carey S.B."/>
            <person name="Jenkins J."/>
            <person name="Shu S."/>
            <person name="Lovell J.T."/>
            <person name="Sreedasyam A."/>
            <person name="Maumus F."/>
            <person name="Tiley G.P."/>
            <person name="Fernandez-Pozo N."/>
            <person name="Barry K."/>
            <person name="Chen C."/>
            <person name="Wang M."/>
            <person name="Lipzen A."/>
            <person name="Daum C."/>
            <person name="Saski C.A."/>
            <person name="Payton A.C."/>
            <person name="Mcbreen J.C."/>
            <person name="Conrad R.E."/>
            <person name="Kollar L.M."/>
            <person name="Olsson S."/>
            <person name="Huttunen S."/>
            <person name="Landis J.B."/>
            <person name="Wickett N.J."/>
            <person name="Johnson M.G."/>
            <person name="Rensing S.A."/>
            <person name="Grimwood J."/>
            <person name="Schmutz J."/>
            <person name="Mcdaniel S.F."/>
        </authorList>
    </citation>
    <scope>NUCLEOTIDE SEQUENCE</scope>
    <source>
        <strain evidence="13">R40</strain>
    </source>
</reference>
<evidence type="ECO:0000256" key="4">
    <source>
        <dbReference type="ARBA" id="ARBA00022679"/>
    </source>
</evidence>
<evidence type="ECO:0000256" key="6">
    <source>
        <dbReference type="ARBA" id="ARBA00022824"/>
    </source>
</evidence>
<evidence type="ECO:0000256" key="10">
    <source>
        <dbReference type="ARBA" id="ARBA00023209"/>
    </source>
</evidence>
<evidence type="ECO:0000313" key="14">
    <source>
        <dbReference type="Proteomes" id="UP000822688"/>
    </source>
</evidence>
<dbReference type="GO" id="GO:0005789">
    <property type="term" value="C:endoplasmic reticulum membrane"/>
    <property type="evidence" value="ECO:0007669"/>
    <property type="project" value="UniProtKB-SubCell"/>
</dbReference>
<keyword evidence="6 12" id="KW-0256">Endoplasmic reticulum</keyword>
<evidence type="ECO:0000256" key="5">
    <source>
        <dbReference type="ARBA" id="ARBA00022692"/>
    </source>
</evidence>
<feature type="transmembrane region" description="Helical" evidence="12">
    <location>
        <begin position="110"/>
        <end position="131"/>
    </location>
</feature>
<sequence length="491" mass="56494">MGKEISFSEAEDSSGCHGEKFLLEHDGGVDDWRDEDGSIVSGGGNRIVREDSESKAWSIMRDLDPWTAWLYKPHTVTVLIVGACLLVWASGALQSEEHDLDTVTNYKRGVWATIAVFLGYCLLQAPSTILIRPHPAFWRFIHGIAVVYLVFLTFLLFQVCFRVHTPNPKVSCSPDAALGKFNKRVDARRFLKNLHPDLGVELNERSYGADCRIYTPEKSRKFSNVYDTLFDEFVIAHTLGWWGKAIMIRNLPLLWTLSIGFEMAEVTFNHMLPNFNECWWDSIILDVFCCNWIGIWAGMKTVKYFDGKTYAWVGLSRQTSILGKVRRSLGQFTPAYWDKDEWNPLQGPLRFVQVLALVVLVLTVEVNAFFLKFCLWIPPLNPLNSYRLIIWWLIANPAIREFNTFLQTRKPIKKLGAFCWLALAIAIVETLICIKFGRGLYPKPMPRFVFWFWATLSATLVLFLSTWTIKVYLDSIRDNKHTEEMDSKKSM</sequence>
<evidence type="ECO:0000256" key="3">
    <source>
        <dbReference type="ARBA" id="ARBA00022516"/>
    </source>
</evidence>
<evidence type="ECO:0000256" key="9">
    <source>
        <dbReference type="ARBA" id="ARBA00023136"/>
    </source>
</evidence>
<keyword evidence="11 12" id="KW-1208">Phospholipid metabolism</keyword>
<dbReference type="PANTHER" id="PTHR15362">
    <property type="entry name" value="PHOSPHATIDYLINOSITOL SYNTHASE"/>
    <property type="match status" value="1"/>
</dbReference>
<evidence type="ECO:0000256" key="7">
    <source>
        <dbReference type="ARBA" id="ARBA00022989"/>
    </source>
</evidence>
<dbReference type="Pfam" id="PF03034">
    <property type="entry name" value="PSS"/>
    <property type="match status" value="2"/>
</dbReference>
<dbReference type="EMBL" id="CM026421">
    <property type="protein sequence ID" value="KAG0591950.1"/>
    <property type="molecule type" value="Genomic_DNA"/>
</dbReference>
<keyword evidence="7 12" id="KW-1133">Transmembrane helix</keyword>
<keyword evidence="4 12" id="KW-0808">Transferase</keyword>
<accession>A0A8T0J7R0</accession>
<evidence type="ECO:0000256" key="11">
    <source>
        <dbReference type="ARBA" id="ARBA00023264"/>
    </source>
</evidence>
<comment type="function">
    <text evidence="12">Catalyzes a base-exchange reaction in which the polar head group of phosphatidylethanolamine (PE) is replaced by L-serine.</text>
</comment>
<comment type="catalytic activity">
    <reaction evidence="12">
        <text>a CDP-1,2-diacyl-sn-glycerol + L-serine = a 1,2-diacyl-sn-glycero-3-phospho-L-serine + CMP + H(+)</text>
        <dbReference type="Rhea" id="RHEA:16913"/>
        <dbReference type="ChEBI" id="CHEBI:15378"/>
        <dbReference type="ChEBI" id="CHEBI:33384"/>
        <dbReference type="ChEBI" id="CHEBI:57262"/>
        <dbReference type="ChEBI" id="CHEBI:58332"/>
        <dbReference type="ChEBI" id="CHEBI:60377"/>
        <dbReference type="EC" id="2.7.8.8"/>
    </reaction>
</comment>
<evidence type="ECO:0000256" key="8">
    <source>
        <dbReference type="ARBA" id="ARBA00023098"/>
    </source>
</evidence>
<comment type="similarity">
    <text evidence="12">Belongs to the CDP-alcohol phosphatidyltransferase class-I family.</text>
</comment>
<feature type="transmembrane region" description="Helical" evidence="12">
    <location>
        <begin position="137"/>
        <end position="161"/>
    </location>
</feature>
<feature type="transmembrane region" description="Helical" evidence="12">
    <location>
        <begin position="69"/>
        <end position="89"/>
    </location>
</feature>
<organism evidence="13 14">
    <name type="scientific">Ceratodon purpureus</name>
    <name type="common">Fire moss</name>
    <name type="synonym">Dicranum purpureum</name>
    <dbReference type="NCBI Taxonomy" id="3225"/>
    <lineage>
        <taxon>Eukaryota</taxon>
        <taxon>Viridiplantae</taxon>
        <taxon>Streptophyta</taxon>
        <taxon>Embryophyta</taxon>
        <taxon>Bryophyta</taxon>
        <taxon>Bryophytina</taxon>
        <taxon>Bryopsida</taxon>
        <taxon>Dicranidae</taxon>
        <taxon>Pseudoditrichales</taxon>
        <taxon>Ditrichaceae</taxon>
        <taxon>Ceratodon</taxon>
    </lineage>
</organism>
<dbReference type="AlphaFoldDB" id="A0A8T0J7R0"/>
<evidence type="ECO:0000313" key="13">
    <source>
        <dbReference type="EMBL" id="KAG0591950.1"/>
    </source>
</evidence>
<dbReference type="GO" id="GO:0006659">
    <property type="term" value="P:phosphatidylserine biosynthetic process"/>
    <property type="evidence" value="ECO:0007669"/>
    <property type="project" value="UniProtKB-UniRule"/>
</dbReference>
<comment type="caution">
    <text evidence="13">The sequence shown here is derived from an EMBL/GenBank/DDBJ whole genome shotgun (WGS) entry which is preliminary data.</text>
</comment>
<dbReference type="Proteomes" id="UP000822688">
    <property type="component" value="Chromosome 1"/>
</dbReference>
<feature type="transmembrane region" description="Helical" evidence="12">
    <location>
        <begin position="415"/>
        <end position="437"/>
    </location>
</feature>
<keyword evidence="10 12" id="KW-0594">Phospholipid biosynthesis</keyword>
<protein>
    <recommendedName>
        <fullName evidence="12">CDP-diacylglycerol--serine O-phosphatidyltransferase</fullName>
        <ecNumber evidence="12">2.7.8.8</ecNumber>
    </recommendedName>
    <alternativeName>
        <fullName evidence="12">Phosphatidylserine synthase</fullName>
    </alternativeName>
</protein>
<comment type="caution">
    <text evidence="12">Lacks conserved residue(s) required for the propagation of feature annotation.</text>
</comment>
<keyword evidence="9 12" id="KW-0472">Membrane</keyword>
<evidence type="ECO:0000256" key="1">
    <source>
        <dbReference type="ARBA" id="ARBA00004477"/>
    </source>
</evidence>
<keyword evidence="14" id="KW-1185">Reference proteome</keyword>
<dbReference type="GO" id="GO:0106245">
    <property type="term" value="F:L-serine-phosphatidylethanolamine phosphatidyltransferase activity"/>
    <property type="evidence" value="ECO:0007669"/>
    <property type="project" value="InterPro"/>
</dbReference>
<evidence type="ECO:0000256" key="2">
    <source>
        <dbReference type="ARBA" id="ARBA00005189"/>
    </source>
</evidence>
<keyword evidence="8 12" id="KW-0443">Lipid metabolism</keyword>
<gene>
    <name evidence="13" type="ORF">KC19_1G214000</name>
</gene>